<dbReference type="RefSeq" id="WP_377170658.1">
    <property type="nucleotide sequence ID" value="NZ_JBHSMQ010000010.1"/>
</dbReference>
<accession>A0ABW0KXG1</accession>
<evidence type="ECO:0000313" key="2">
    <source>
        <dbReference type="Proteomes" id="UP001596052"/>
    </source>
</evidence>
<evidence type="ECO:0000313" key="1">
    <source>
        <dbReference type="EMBL" id="MFC5457397.1"/>
    </source>
</evidence>
<sequence length="86" mass="9495">MNKHATNLECSLECPWRDGCRCLRLMVKQSVVLGGHLGAAQMSGVRAIYYPQEPPPCVHLDGSLHWDTLADDPEPLLLWGDDGPVL</sequence>
<proteinExistence type="predicted"/>
<keyword evidence="2" id="KW-1185">Reference proteome</keyword>
<name>A0ABW0KXG1_9BACT</name>
<dbReference type="EMBL" id="JBHSMQ010000010">
    <property type="protein sequence ID" value="MFC5457397.1"/>
    <property type="molecule type" value="Genomic_DNA"/>
</dbReference>
<gene>
    <name evidence="1" type="ORF">ACFQDI_21195</name>
</gene>
<reference evidence="2" key="1">
    <citation type="journal article" date="2019" name="Int. J. Syst. Evol. Microbiol.">
        <title>The Global Catalogue of Microorganisms (GCM) 10K type strain sequencing project: providing services to taxonomists for standard genome sequencing and annotation.</title>
        <authorList>
            <consortium name="The Broad Institute Genomics Platform"/>
            <consortium name="The Broad Institute Genome Sequencing Center for Infectious Disease"/>
            <person name="Wu L."/>
            <person name="Ma J."/>
        </authorList>
    </citation>
    <scope>NUCLEOTIDE SEQUENCE [LARGE SCALE GENOMIC DNA]</scope>
    <source>
        <strain evidence="2">CGMCC 4.1469</strain>
    </source>
</reference>
<protein>
    <submittedName>
        <fullName evidence="1">Uncharacterized protein</fullName>
    </submittedName>
</protein>
<organism evidence="1 2">
    <name type="scientific">Prosthecobacter fluviatilis</name>
    <dbReference type="NCBI Taxonomy" id="445931"/>
    <lineage>
        <taxon>Bacteria</taxon>
        <taxon>Pseudomonadati</taxon>
        <taxon>Verrucomicrobiota</taxon>
        <taxon>Verrucomicrobiia</taxon>
        <taxon>Verrucomicrobiales</taxon>
        <taxon>Verrucomicrobiaceae</taxon>
        <taxon>Prosthecobacter</taxon>
    </lineage>
</organism>
<comment type="caution">
    <text evidence="1">The sequence shown here is derived from an EMBL/GenBank/DDBJ whole genome shotgun (WGS) entry which is preliminary data.</text>
</comment>
<dbReference type="Proteomes" id="UP001596052">
    <property type="component" value="Unassembled WGS sequence"/>
</dbReference>